<keyword evidence="1" id="KW-0472">Membrane</keyword>
<comment type="caution">
    <text evidence="2">The sequence shown here is derived from an EMBL/GenBank/DDBJ whole genome shotgun (WGS) entry which is preliminary data.</text>
</comment>
<feature type="transmembrane region" description="Helical" evidence="1">
    <location>
        <begin position="42"/>
        <end position="62"/>
    </location>
</feature>
<evidence type="ECO:0000313" key="3">
    <source>
        <dbReference type="Proteomes" id="UP001168640"/>
    </source>
</evidence>
<keyword evidence="3" id="KW-1185">Reference proteome</keyword>
<dbReference type="GO" id="GO:0016746">
    <property type="term" value="F:acyltransferase activity"/>
    <property type="evidence" value="ECO:0007669"/>
    <property type="project" value="UniProtKB-KW"/>
</dbReference>
<feature type="transmembrane region" description="Helical" evidence="1">
    <location>
        <begin position="12"/>
        <end position="30"/>
    </location>
</feature>
<proteinExistence type="predicted"/>
<dbReference type="SUPFAM" id="SSF51161">
    <property type="entry name" value="Trimeric LpxA-like enzymes"/>
    <property type="match status" value="1"/>
</dbReference>
<keyword evidence="1" id="KW-0812">Transmembrane</keyword>
<evidence type="ECO:0000313" key="2">
    <source>
        <dbReference type="EMBL" id="MDO3722589.1"/>
    </source>
</evidence>
<keyword evidence="2" id="KW-0808">Transferase</keyword>
<keyword evidence="2" id="KW-0012">Acyltransferase</keyword>
<dbReference type="InterPro" id="IPR051159">
    <property type="entry name" value="Hexapeptide_acetyltransf"/>
</dbReference>
<sequence>MTDFRERVKGAANLLSLVLVAPLVVLFWLLRPISREEHLFAGFSQFLSLIPGLSGSYLRVAFYRCLMARCDTDNVIGFGSLFSHRGTELYGGIYIGPQCNIGLSVIYPNCLIGSGVHILSGKGQHRFDDPAIPLRLQGGEYRKISLGENSWVGNGALIMANVGRDCVIGAGTVVTHDIPAGSIVVGNPGVVVKSRYSDASQRSDP</sequence>
<name>A0ABT8W2Y6_9GAMM</name>
<dbReference type="RefSeq" id="WP_302910231.1">
    <property type="nucleotide sequence ID" value="NZ_JAUMIS010000002.1"/>
</dbReference>
<keyword evidence="1" id="KW-1133">Transmembrane helix</keyword>
<dbReference type="Proteomes" id="UP001168640">
    <property type="component" value="Unassembled WGS sequence"/>
</dbReference>
<reference evidence="2" key="1">
    <citation type="submission" date="2023-07" db="EMBL/GenBank/DDBJ databases">
        <title>Marinobacter sp. chi1 genome sequencing and assembly.</title>
        <authorList>
            <person name="Park S."/>
        </authorList>
    </citation>
    <scope>NUCLEOTIDE SEQUENCE</scope>
    <source>
        <strain evidence="2">Chi1</strain>
    </source>
</reference>
<protein>
    <submittedName>
        <fullName evidence="2">Acyltransferase</fullName>
        <ecNumber evidence="2">2.3.1.-</ecNumber>
    </submittedName>
</protein>
<dbReference type="EMBL" id="JAUMIS010000002">
    <property type="protein sequence ID" value="MDO3722589.1"/>
    <property type="molecule type" value="Genomic_DNA"/>
</dbReference>
<accession>A0ABT8W2Y6</accession>
<organism evidence="2 3">
    <name type="scientific">Marinobacter suaedae</name>
    <dbReference type="NCBI Taxonomy" id="3057675"/>
    <lineage>
        <taxon>Bacteria</taxon>
        <taxon>Pseudomonadati</taxon>
        <taxon>Pseudomonadota</taxon>
        <taxon>Gammaproteobacteria</taxon>
        <taxon>Pseudomonadales</taxon>
        <taxon>Marinobacteraceae</taxon>
        <taxon>Marinobacter</taxon>
    </lineage>
</organism>
<dbReference type="Gene3D" id="2.160.10.10">
    <property type="entry name" value="Hexapeptide repeat proteins"/>
    <property type="match status" value="1"/>
</dbReference>
<dbReference type="CDD" id="cd04647">
    <property type="entry name" value="LbH_MAT_like"/>
    <property type="match status" value="1"/>
</dbReference>
<gene>
    <name evidence="2" type="ORF">QVZ43_12750</name>
</gene>
<dbReference type="InterPro" id="IPR011004">
    <property type="entry name" value="Trimer_LpxA-like_sf"/>
</dbReference>
<dbReference type="PANTHER" id="PTHR23416">
    <property type="entry name" value="SIALIC ACID SYNTHASE-RELATED"/>
    <property type="match status" value="1"/>
</dbReference>
<dbReference type="EC" id="2.3.1.-" evidence="2"/>
<evidence type="ECO:0000256" key="1">
    <source>
        <dbReference type="SAM" id="Phobius"/>
    </source>
</evidence>
<dbReference type="PANTHER" id="PTHR23416:SF78">
    <property type="entry name" value="LIPOPOLYSACCHARIDE BIOSYNTHESIS O-ACETYL TRANSFERASE WBBJ-RELATED"/>
    <property type="match status" value="1"/>
</dbReference>